<dbReference type="Proteomes" id="UP001519305">
    <property type="component" value="Unassembled WGS sequence"/>
</dbReference>
<gene>
    <name evidence="1" type="ORF">JOF33_002022</name>
</gene>
<protein>
    <submittedName>
        <fullName evidence="1">Uncharacterized protein</fullName>
    </submittedName>
</protein>
<keyword evidence="2" id="KW-1185">Reference proteome</keyword>
<dbReference type="EMBL" id="JAGINY010000001">
    <property type="protein sequence ID" value="MBP2333323.1"/>
    <property type="molecule type" value="Genomic_DNA"/>
</dbReference>
<evidence type="ECO:0000313" key="2">
    <source>
        <dbReference type="Proteomes" id="UP001519305"/>
    </source>
</evidence>
<evidence type="ECO:0000313" key="1">
    <source>
        <dbReference type="EMBL" id="MBP2333323.1"/>
    </source>
</evidence>
<accession>A0ABS4U9U5</accession>
<comment type="caution">
    <text evidence="1">The sequence shown here is derived from an EMBL/GenBank/DDBJ whole genome shotgun (WGS) entry which is preliminary data.</text>
</comment>
<proteinExistence type="predicted"/>
<sequence length="197" mass="21866">MDVTITAHLDTPVVGDLGPLDGPLSWASWQDHLARGLPVPELTDDHAPDFPLPLGRWEEAGVWGWRISAPIGEPVHYSTHESRRRPATGPMAAYTKAREHHAGLGPMKAKNVILSQAHHLAIQWHADTTDRDELARLLGMITHLGARHRDGKGHVARWEITEGPAGGWRKRPMPTSGGRMMRARAPYWHPTERTPCA</sequence>
<reference evidence="1 2" key="1">
    <citation type="submission" date="2021-03" db="EMBL/GenBank/DDBJ databases">
        <title>Sequencing the genomes of 1000 actinobacteria strains.</title>
        <authorList>
            <person name="Klenk H.-P."/>
        </authorList>
    </citation>
    <scope>NUCLEOTIDE SEQUENCE [LARGE SCALE GENOMIC DNA]</scope>
    <source>
        <strain evidence="1 2">DSM 44506</strain>
    </source>
</reference>
<dbReference type="RefSeq" id="WP_209653973.1">
    <property type="nucleotide sequence ID" value="NZ_CP047357.1"/>
</dbReference>
<organism evidence="1 2">
    <name type="scientific">Corynebacterium freneyi</name>
    <dbReference type="NCBI Taxonomy" id="134034"/>
    <lineage>
        <taxon>Bacteria</taxon>
        <taxon>Bacillati</taxon>
        <taxon>Actinomycetota</taxon>
        <taxon>Actinomycetes</taxon>
        <taxon>Mycobacteriales</taxon>
        <taxon>Corynebacteriaceae</taxon>
        <taxon>Corynebacterium</taxon>
    </lineage>
</organism>
<name>A0ABS4U9U5_9CORY</name>